<comment type="catalytic activity">
    <reaction evidence="5">
        <text>glucuronate acceptor + UDP-alpha-D-glucuronate = acceptor beta-D-glucuronoside + UDP + H(+)</text>
        <dbReference type="Rhea" id="RHEA:21032"/>
        <dbReference type="ChEBI" id="CHEBI:15378"/>
        <dbReference type="ChEBI" id="CHEBI:58052"/>
        <dbReference type="ChEBI" id="CHEBI:58223"/>
        <dbReference type="ChEBI" id="CHEBI:132367"/>
        <dbReference type="ChEBI" id="CHEBI:132368"/>
        <dbReference type="EC" id="2.4.1.17"/>
    </reaction>
</comment>
<accession>A0A6V7Y995</accession>
<evidence type="ECO:0000256" key="3">
    <source>
        <dbReference type="ARBA" id="ARBA00022676"/>
    </source>
</evidence>
<keyword evidence="3" id="KW-0328">Glycosyltransferase</keyword>
<dbReference type="GO" id="GO:0015020">
    <property type="term" value="F:glucuronosyltransferase activity"/>
    <property type="evidence" value="ECO:0007669"/>
    <property type="project" value="UniProtKB-EC"/>
</dbReference>
<evidence type="ECO:0000256" key="1">
    <source>
        <dbReference type="ARBA" id="ARBA00009995"/>
    </source>
</evidence>
<sequence length="128" mass="14509">MIEHFSVDPNTKFFISHCGQNSLTEAIYAGVPLICIPNMVDQFLNASLVEHLGIGIYVSLVWRDNENKAHRNPNFEVEFINAVAEMFKEGNRYQQAITELRDKILSNYNNGFTAKNVFLQTIKSVVGV</sequence>
<dbReference type="EC" id="2.4.1.17" evidence="2"/>
<dbReference type="PANTHER" id="PTHR48043">
    <property type="entry name" value="EG:EG0003.4 PROTEIN-RELATED"/>
    <property type="match status" value="1"/>
</dbReference>
<dbReference type="Proteomes" id="UP000580250">
    <property type="component" value="Unassembled WGS sequence"/>
</dbReference>
<dbReference type="InterPro" id="IPR002213">
    <property type="entry name" value="UDP_glucos_trans"/>
</dbReference>
<protein>
    <recommendedName>
        <fullName evidence="2">glucuronosyltransferase</fullName>
        <ecNumber evidence="2">2.4.1.17</ecNumber>
    </recommendedName>
</protein>
<evidence type="ECO:0000256" key="5">
    <source>
        <dbReference type="ARBA" id="ARBA00047475"/>
    </source>
</evidence>
<evidence type="ECO:0000313" key="7">
    <source>
        <dbReference type="Proteomes" id="UP000580250"/>
    </source>
</evidence>
<organism evidence="6 7">
    <name type="scientific">Meloidogyne enterolobii</name>
    <name type="common">Root-knot nematode worm</name>
    <name type="synonym">Meloidogyne mayaguensis</name>
    <dbReference type="NCBI Taxonomy" id="390850"/>
    <lineage>
        <taxon>Eukaryota</taxon>
        <taxon>Metazoa</taxon>
        <taxon>Ecdysozoa</taxon>
        <taxon>Nematoda</taxon>
        <taxon>Chromadorea</taxon>
        <taxon>Rhabditida</taxon>
        <taxon>Tylenchina</taxon>
        <taxon>Tylenchomorpha</taxon>
        <taxon>Tylenchoidea</taxon>
        <taxon>Meloidogynidae</taxon>
        <taxon>Meloidogyninae</taxon>
        <taxon>Meloidogyne</taxon>
    </lineage>
</organism>
<gene>
    <name evidence="6" type="ORF">MENT_LOCUS62297</name>
</gene>
<dbReference type="InterPro" id="IPR050271">
    <property type="entry name" value="UDP-glycosyltransferase"/>
</dbReference>
<name>A0A6V7Y995_MELEN</name>
<dbReference type="SUPFAM" id="SSF53756">
    <property type="entry name" value="UDP-Glycosyltransferase/glycogen phosphorylase"/>
    <property type="match status" value="1"/>
</dbReference>
<proteinExistence type="inferred from homology"/>
<dbReference type="Pfam" id="PF00201">
    <property type="entry name" value="UDPGT"/>
    <property type="match status" value="1"/>
</dbReference>
<evidence type="ECO:0000256" key="4">
    <source>
        <dbReference type="ARBA" id="ARBA00022679"/>
    </source>
</evidence>
<keyword evidence="4" id="KW-0808">Transferase</keyword>
<reference evidence="6 7" key="1">
    <citation type="submission" date="2020-08" db="EMBL/GenBank/DDBJ databases">
        <authorList>
            <person name="Koutsovoulos G."/>
            <person name="Danchin GJ E."/>
        </authorList>
    </citation>
    <scope>NUCLEOTIDE SEQUENCE [LARGE SCALE GENOMIC DNA]</scope>
</reference>
<dbReference type="PANTHER" id="PTHR48043:SF145">
    <property type="entry name" value="FI06409P-RELATED"/>
    <property type="match status" value="1"/>
</dbReference>
<evidence type="ECO:0000256" key="2">
    <source>
        <dbReference type="ARBA" id="ARBA00012544"/>
    </source>
</evidence>
<comment type="caution">
    <text evidence="6">The sequence shown here is derived from an EMBL/GenBank/DDBJ whole genome shotgun (WGS) entry which is preliminary data.</text>
</comment>
<dbReference type="AlphaFoldDB" id="A0A6V7Y995"/>
<dbReference type="Gene3D" id="3.40.50.2000">
    <property type="entry name" value="Glycogen Phosphorylase B"/>
    <property type="match status" value="1"/>
</dbReference>
<evidence type="ECO:0000313" key="6">
    <source>
        <dbReference type="EMBL" id="CAD2208279.1"/>
    </source>
</evidence>
<comment type="similarity">
    <text evidence="1">Belongs to the UDP-glycosyltransferase family.</text>
</comment>
<dbReference type="EMBL" id="CAJEWN010003656">
    <property type="protein sequence ID" value="CAD2208279.1"/>
    <property type="molecule type" value="Genomic_DNA"/>
</dbReference>
<dbReference type="OrthoDB" id="6280089at2759"/>